<evidence type="ECO:0000256" key="3">
    <source>
        <dbReference type="ARBA" id="ARBA00022676"/>
    </source>
</evidence>
<dbReference type="GO" id="GO:0016758">
    <property type="term" value="F:hexosyltransferase activity"/>
    <property type="evidence" value="ECO:0007669"/>
    <property type="project" value="InterPro"/>
</dbReference>
<comment type="similarity">
    <text evidence="2">Belongs to the glycosyltransferase 28 family.</text>
</comment>
<evidence type="ECO:0000256" key="1">
    <source>
        <dbReference type="ARBA" id="ARBA00004370"/>
    </source>
</evidence>
<dbReference type="SUPFAM" id="SSF53756">
    <property type="entry name" value="UDP-Glycosyltransferase/glycogen phosphorylase"/>
    <property type="match status" value="1"/>
</dbReference>
<evidence type="ECO:0000256" key="2">
    <source>
        <dbReference type="ARBA" id="ARBA00006962"/>
    </source>
</evidence>
<comment type="caution">
    <text evidence="8">The sequence shown here is derived from an EMBL/GenBank/DDBJ whole genome shotgun (WGS) entry which is preliminary data.</text>
</comment>
<evidence type="ECO:0000313" key="8">
    <source>
        <dbReference type="EMBL" id="MBL4930746.1"/>
    </source>
</evidence>
<comment type="subcellular location">
    <subcellularLocation>
        <location evidence="1">Membrane</location>
    </subcellularLocation>
</comment>
<evidence type="ECO:0000259" key="7">
    <source>
        <dbReference type="Pfam" id="PF06925"/>
    </source>
</evidence>
<feature type="domain" description="Glycosyl transferase family 28 C-terminal" evidence="6">
    <location>
        <begin position="197"/>
        <end position="342"/>
    </location>
</feature>
<evidence type="ECO:0000256" key="5">
    <source>
        <dbReference type="SAM" id="Coils"/>
    </source>
</evidence>
<dbReference type="Proteomes" id="UP000623681">
    <property type="component" value="Unassembled WGS sequence"/>
</dbReference>
<evidence type="ECO:0000313" key="9">
    <source>
        <dbReference type="Proteomes" id="UP000623681"/>
    </source>
</evidence>
<protein>
    <submittedName>
        <fullName evidence="8">Glycosyltransferase</fullName>
    </submittedName>
</protein>
<evidence type="ECO:0000259" key="6">
    <source>
        <dbReference type="Pfam" id="PF04101"/>
    </source>
</evidence>
<dbReference type="GO" id="GO:0016020">
    <property type="term" value="C:membrane"/>
    <property type="evidence" value="ECO:0007669"/>
    <property type="project" value="UniProtKB-SubCell"/>
</dbReference>
<dbReference type="PANTHER" id="PTHR43025">
    <property type="entry name" value="MONOGALACTOSYLDIACYLGLYCEROL SYNTHASE"/>
    <property type="match status" value="1"/>
</dbReference>
<dbReference type="PANTHER" id="PTHR43025:SF3">
    <property type="entry name" value="MONOGALACTOSYLDIACYLGLYCEROL SYNTHASE 1, CHLOROPLASTIC"/>
    <property type="match status" value="1"/>
</dbReference>
<dbReference type="RefSeq" id="WP_202766128.1">
    <property type="nucleotide sequence ID" value="NZ_JAESWA010000015.1"/>
</dbReference>
<dbReference type="Pfam" id="PF04101">
    <property type="entry name" value="Glyco_tran_28_C"/>
    <property type="match status" value="1"/>
</dbReference>
<keyword evidence="4" id="KW-0808">Transferase</keyword>
<dbReference type="GO" id="GO:0009247">
    <property type="term" value="P:glycolipid biosynthetic process"/>
    <property type="evidence" value="ECO:0007669"/>
    <property type="project" value="InterPro"/>
</dbReference>
<dbReference type="Gene3D" id="3.40.50.2000">
    <property type="entry name" value="Glycogen Phosphorylase B"/>
    <property type="match status" value="1"/>
</dbReference>
<proteinExistence type="inferred from homology"/>
<gene>
    <name evidence="8" type="ORF">JK634_02930</name>
</gene>
<keyword evidence="9" id="KW-1185">Reference proteome</keyword>
<sequence length="365" mass="40612">MNKRILILTAATGQGHNSVAYSLKKELELQGNDVNCIESFRVTGDKLDKFMTGGYEILATKTPSLFGLLYKVSNHKLTSHGINKLIEKCTKEDILKTIEEYKPNLIISTHPLLVSVVASLKNDGSINVPFISVVTDYKAHRAYVEENVDAYVVGSDYTKESLVDNGIEEKKIHTFGIPVKRDFLKTTTNHKNDDLFTILLMGGSMGLKSMKKALKRLMLASVSLRVIAVCGNNEVLKNQLESIYSSVPLDKELVVLGYTNNIPDLMDISDVIITKPGGITVTEALTKKLPLIIPYYIPGQEEENARYLLSENIAICPDIDEIDEIITNLVRDKEKLNRMRINIEKLSQNVSLENTLALVKTLSVG</sequence>
<evidence type="ECO:0000256" key="4">
    <source>
        <dbReference type="ARBA" id="ARBA00022679"/>
    </source>
</evidence>
<keyword evidence="3" id="KW-0328">Glycosyltransferase</keyword>
<accession>A0A937K1T4</accession>
<dbReference type="InterPro" id="IPR009695">
    <property type="entry name" value="Diacylglyc_glucosyltr_N"/>
</dbReference>
<dbReference type="Pfam" id="PF06925">
    <property type="entry name" value="MGDG_synth"/>
    <property type="match status" value="1"/>
</dbReference>
<feature type="coiled-coil region" evidence="5">
    <location>
        <begin position="319"/>
        <end position="349"/>
    </location>
</feature>
<organism evidence="8 9">
    <name type="scientific">Clostridium paridis</name>
    <dbReference type="NCBI Taxonomy" id="2803863"/>
    <lineage>
        <taxon>Bacteria</taxon>
        <taxon>Bacillati</taxon>
        <taxon>Bacillota</taxon>
        <taxon>Clostridia</taxon>
        <taxon>Eubacteriales</taxon>
        <taxon>Clostridiaceae</taxon>
        <taxon>Clostridium</taxon>
    </lineage>
</organism>
<keyword evidence="5" id="KW-0175">Coiled coil</keyword>
<dbReference type="InterPro" id="IPR050519">
    <property type="entry name" value="Glycosyltransf_28_UgtP"/>
</dbReference>
<feature type="domain" description="Diacylglycerol glucosyltransferase N-terminal" evidence="7">
    <location>
        <begin position="16"/>
        <end position="179"/>
    </location>
</feature>
<dbReference type="InterPro" id="IPR007235">
    <property type="entry name" value="Glyco_trans_28_C"/>
</dbReference>
<name>A0A937K1T4_9CLOT</name>
<dbReference type="EMBL" id="JAESWA010000015">
    <property type="protein sequence ID" value="MBL4930746.1"/>
    <property type="molecule type" value="Genomic_DNA"/>
</dbReference>
<reference evidence="8" key="1">
    <citation type="submission" date="2021-01" db="EMBL/GenBank/DDBJ databases">
        <title>Genome public.</title>
        <authorList>
            <person name="Liu C."/>
            <person name="Sun Q."/>
        </authorList>
    </citation>
    <scope>NUCLEOTIDE SEQUENCE</scope>
    <source>
        <strain evidence="8">YIM B02565</strain>
    </source>
</reference>
<dbReference type="AlphaFoldDB" id="A0A937K1T4"/>